<protein>
    <submittedName>
        <fullName evidence="2">Uncharacterized protein</fullName>
    </submittedName>
</protein>
<reference evidence="2 3" key="1">
    <citation type="submission" date="2011-12" db="EMBL/GenBank/DDBJ databases">
        <title>Whole genome shotgun sequence of Arthrobacter globiformis NBRC 12137.</title>
        <authorList>
            <person name="Miyazawa S."/>
            <person name="Hosoyama A."/>
            <person name="Tsuchikane K."/>
            <person name="Katsumata H."/>
            <person name="Yamazaki S."/>
            <person name="Fujita N."/>
        </authorList>
    </citation>
    <scope>NUCLEOTIDE SEQUENCE [LARGE SCALE GENOMIC DNA]</scope>
    <source>
        <strain evidence="2 3">NBRC 12137</strain>
    </source>
</reference>
<dbReference type="EMBL" id="BAEG01000014">
    <property type="protein sequence ID" value="GAB12396.1"/>
    <property type="molecule type" value="Genomic_DNA"/>
</dbReference>
<evidence type="ECO:0000313" key="2">
    <source>
        <dbReference type="EMBL" id="GAB12396.1"/>
    </source>
</evidence>
<evidence type="ECO:0000256" key="1">
    <source>
        <dbReference type="SAM" id="MobiDB-lite"/>
    </source>
</evidence>
<sequence length="92" mass="9394">MQQRPKPLSLKTAMHPAREHDVTFLQKIPPTPDGTHPGFGCPPGDAVPAADASADDGCTGCTGKPGTFRKSIPPGTVRGSSPCFSAAKLPGA</sequence>
<feature type="compositionally biased region" description="Low complexity" evidence="1">
    <location>
        <begin position="42"/>
        <end position="57"/>
    </location>
</feature>
<gene>
    <name evidence="2" type="ORF">ARGLB_014_00390</name>
</gene>
<evidence type="ECO:0000313" key="3">
    <source>
        <dbReference type="Proteomes" id="UP000003828"/>
    </source>
</evidence>
<name>H0QHU5_ARTG1</name>
<proteinExistence type="predicted"/>
<comment type="caution">
    <text evidence="2">The sequence shown here is derived from an EMBL/GenBank/DDBJ whole genome shotgun (WGS) entry which is preliminary data.</text>
</comment>
<dbReference type="STRING" id="1077972.ARGLB_014_00390"/>
<dbReference type="Proteomes" id="UP000003828">
    <property type="component" value="Unassembled WGS sequence"/>
</dbReference>
<keyword evidence="3" id="KW-1185">Reference proteome</keyword>
<feature type="region of interest" description="Disordered" evidence="1">
    <location>
        <begin position="26"/>
        <end position="92"/>
    </location>
</feature>
<accession>H0QHU5</accession>
<organism evidence="2 3">
    <name type="scientific">Arthrobacter globiformis (strain ATCC 8010 / DSM 20124 / JCM 1332 / NBRC 12137 / NCIMB 8907 / NRRL B-2979 / 168)</name>
    <dbReference type="NCBI Taxonomy" id="1077972"/>
    <lineage>
        <taxon>Bacteria</taxon>
        <taxon>Bacillati</taxon>
        <taxon>Actinomycetota</taxon>
        <taxon>Actinomycetes</taxon>
        <taxon>Micrococcales</taxon>
        <taxon>Micrococcaceae</taxon>
        <taxon>Arthrobacter</taxon>
    </lineage>
</organism>
<dbReference type="AlphaFoldDB" id="H0QHU5"/>